<dbReference type="OMA" id="YDNSHDY"/>
<protein>
    <submittedName>
        <fullName evidence="2">Hd domain-containing protein</fullName>
    </submittedName>
</protein>
<gene>
    <name evidence="2" type="ORF">F503_00163</name>
</gene>
<dbReference type="PANTHER" id="PTHR33594">
    <property type="entry name" value="SUPERFAMILY HYDROLASE, PUTATIVE (AFU_ORTHOLOGUE AFUA_1G03035)-RELATED"/>
    <property type="match status" value="1"/>
</dbReference>
<sequence length="251" mass="26870">MATQSDSFSLTGDPLVEAVTAAVRVHMARYDGSHDFNHIRRVVGNARHLTAAFEKEQPETPVDKKVVALAALLHDVGDRKYVADDENKNEGAAILAGTPYEDDKGARATAAVLHKVGGTATPALLELSRRVITVCQNVSWSHETKTPASEAAVAQLAAAMPELAIVQDADRLDAIGAVGIGRCFAFGARPTASAPLGRSLDVTLAHFDEKLLLVGGRMKTAEGRRLAVSRTERMQTLQAWFQEESSFAIGE</sequence>
<dbReference type="SMART" id="SM00471">
    <property type="entry name" value="HDc"/>
    <property type="match status" value="1"/>
</dbReference>
<accession>S3BUT4</accession>
<dbReference type="CDD" id="cd00077">
    <property type="entry name" value="HDc"/>
    <property type="match status" value="1"/>
</dbReference>
<proteinExistence type="predicted"/>
<organism evidence="2 3">
    <name type="scientific">Ophiostoma piceae (strain UAMH 11346)</name>
    <name type="common">Sap stain fungus</name>
    <dbReference type="NCBI Taxonomy" id="1262450"/>
    <lineage>
        <taxon>Eukaryota</taxon>
        <taxon>Fungi</taxon>
        <taxon>Dikarya</taxon>
        <taxon>Ascomycota</taxon>
        <taxon>Pezizomycotina</taxon>
        <taxon>Sordariomycetes</taxon>
        <taxon>Sordariomycetidae</taxon>
        <taxon>Ophiostomatales</taxon>
        <taxon>Ophiostomataceae</taxon>
        <taxon>Ophiostoma</taxon>
    </lineage>
</organism>
<name>S3BUT4_OPHP1</name>
<dbReference type="SUPFAM" id="SSF109604">
    <property type="entry name" value="HD-domain/PDEase-like"/>
    <property type="match status" value="1"/>
</dbReference>
<dbReference type="eggNOG" id="ENOG502QSR7">
    <property type="taxonomic scope" value="Eukaryota"/>
</dbReference>
<dbReference type="VEuPathDB" id="FungiDB:F503_00163"/>
<keyword evidence="3" id="KW-1185">Reference proteome</keyword>
<evidence type="ECO:0000259" key="1">
    <source>
        <dbReference type="SMART" id="SM00471"/>
    </source>
</evidence>
<dbReference type="STRING" id="1262450.S3BUT4"/>
<feature type="domain" description="HD/PDEase" evidence="1">
    <location>
        <begin position="31"/>
        <end position="184"/>
    </location>
</feature>
<dbReference type="OrthoDB" id="16547at2759"/>
<dbReference type="PANTHER" id="PTHR33594:SF1">
    <property type="entry name" value="HD_PDEASE DOMAIN-CONTAINING PROTEIN"/>
    <property type="match status" value="1"/>
</dbReference>
<dbReference type="AlphaFoldDB" id="S3BUT4"/>
<dbReference type="InterPro" id="IPR003607">
    <property type="entry name" value="HD/PDEase_dom"/>
</dbReference>
<dbReference type="Gene3D" id="1.10.3210.50">
    <property type="match status" value="1"/>
</dbReference>
<dbReference type="EMBL" id="KE148158">
    <property type="protein sequence ID" value="EPE05009.1"/>
    <property type="molecule type" value="Genomic_DNA"/>
</dbReference>
<reference evidence="2 3" key="1">
    <citation type="journal article" date="2013" name="BMC Genomics">
        <title>The genome and transcriptome of the pine saprophyte Ophiostoma piceae, and a comparison with the bark beetle-associated pine pathogen Grosmannia clavigera.</title>
        <authorList>
            <person name="Haridas S."/>
            <person name="Wang Y."/>
            <person name="Lim L."/>
            <person name="Massoumi Alamouti S."/>
            <person name="Jackman S."/>
            <person name="Docking R."/>
            <person name="Robertson G."/>
            <person name="Birol I."/>
            <person name="Bohlmann J."/>
            <person name="Breuil C."/>
        </authorList>
    </citation>
    <scope>NUCLEOTIDE SEQUENCE [LARGE SCALE GENOMIC DNA]</scope>
    <source>
        <strain evidence="2 3">UAMH 11346</strain>
    </source>
</reference>
<dbReference type="Proteomes" id="UP000016923">
    <property type="component" value="Unassembled WGS sequence"/>
</dbReference>
<evidence type="ECO:0000313" key="3">
    <source>
        <dbReference type="Proteomes" id="UP000016923"/>
    </source>
</evidence>
<dbReference type="Pfam" id="PF01966">
    <property type="entry name" value="HD"/>
    <property type="match status" value="1"/>
</dbReference>
<evidence type="ECO:0000313" key="2">
    <source>
        <dbReference type="EMBL" id="EPE05009.1"/>
    </source>
</evidence>
<dbReference type="InterPro" id="IPR006674">
    <property type="entry name" value="HD_domain"/>
</dbReference>
<dbReference type="HOGENOM" id="CLU_036524_0_1_1"/>